<feature type="domain" description="Periplasmic binding protein" evidence="5">
    <location>
        <begin position="39"/>
        <end position="301"/>
    </location>
</feature>
<reference evidence="6 7" key="1">
    <citation type="submission" date="2017-10" db="EMBL/GenBank/DDBJ databases">
        <title>Novel microbial diversity and functional potential in the marine mammal oral microbiome.</title>
        <authorList>
            <person name="Dudek N.K."/>
            <person name="Sun C.L."/>
            <person name="Burstein D."/>
            <person name="Kantor R.S."/>
            <person name="Aliaga Goltsman D.S."/>
            <person name="Bik E.M."/>
            <person name="Thomas B.C."/>
            <person name="Banfield J.F."/>
            <person name="Relman D.A."/>
        </authorList>
    </citation>
    <scope>NUCLEOTIDE SEQUENCE [LARGE SCALE GENOMIC DNA]</scope>
    <source>
        <strain evidence="6">DOLJORAL78_47_16</strain>
    </source>
</reference>
<evidence type="ECO:0000256" key="1">
    <source>
        <dbReference type="ARBA" id="ARBA00004196"/>
    </source>
</evidence>
<dbReference type="EMBL" id="PDSK01000110">
    <property type="protein sequence ID" value="PIE32642.1"/>
    <property type="molecule type" value="Genomic_DNA"/>
</dbReference>
<evidence type="ECO:0000256" key="3">
    <source>
        <dbReference type="ARBA" id="ARBA00022729"/>
    </source>
</evidence>
<accession>A0A2G6KCF0</accession>
<dbReference type="CDD" id="cd01536">
    <property type="entry name" value="PBP1_ABC_sugar_binding-like"/>
    <property type="match status" value="1"/>
</dbReference>
<dbReference type="Gene3D" id="3.40.50.2300">
    <property type="match status" value="2"/>
</dbReference>
<evidence type="ECO:0000256" key="4">
    <source>
        <dbReference type="SAM" id="SignalP"/>
    </source>
</evidence>
<comment type="caution">
    <text evidence="6">The sequence shown here is derived from an EMBL/GenBank/DDBJ whole genome shotgun (WGS) entry which is preliminary data.</text>
</comment>
<dbReference type="Pfam" id="PF13407">
    <property type="entry name" value="Peripla_BP_4"/>
    <property type="match status" value="1"/>
</dbReference>
<evidence type="ECO:0000313" key="7">
    <source>
        <dbReference type="Proteomes" id="UP000230821"/>
    </source>
</evidence>
<dbReference type="AlphaFoldDB" id="A0A2G6KCF0"/>
<name>A0A2G6KCF0_9BACT</name>
<keyword evidence="3 4" id="KW-0732">Signal</keyword>
<dbReference type="InterPro" id="IPR025997">
    <property type="entry name" value="SBP_2_dom"/>
</dbReference>
<protein>
    <submittedName>
        <fullName evidence="6">LacI family transcriptional regulator</fullName>
    </submittedName>
</protein>
<comment type="subcellular location">
    <subcellularLocation>
        <location evidence="1">Cell envelope</location>
    </subcellularLocation>
</comment>
<evidence type="ECO:0000259" key="5">
    <source>
        <dbReference type="Pfam" id="PF13407"/>
    </source>
</evidence>
<dbReference type="GO" id="GO:0030313">
    <property type="term" value="C:cell envelope"/>
    <property type="evidence" value="ECO:0007669"/>
    <property type="project" value="UniProtKB-SubCell"/>
</dbReference>
<feature type="chain" id="PRO_5013687466" evidence="4">
    <location>
        <begin position="34"/>
        <end position="354"/>
    </location>
</feature>
<dbReference type="GO" id="GO:0030246">
    <property type="term" value="F:carbohydrate binding"/>
    <property type="evidence" value="ECO:0007669"/>
    <property type="project" value="UniProtKB-ARBA"/>
</dbReference>
<dbReference type="PANTHER" id="PTHR46847:SF1">
    <property type="entry name" value="D-ALLOSE-BINDING PERIPLASMIC PROTEIN-RELATED"/>
    <property type="match status" value="1"/>
</dbReference>
<evidence type="ECO:0000313" key="6">
    <source>
        <dbReference type="EMBL" id="PIE32642.1"/>
    </source>
</evidence>
<evidence type="ECO:0000256" key="2">
    <source>
        <dbReference type="ARBA" id="ARBA00007639"/>
    </source>
</evidence>
<comment type="similarity">
    <text evidence="2">Belongs to the bacterial solute-binding protein 2 family.</text>
</comment>
<proteinExistence type="inferred from homology"/>
<sequence>MKFCLNRNVLWTAVCCALIVSSAVFVGTGVARAADTTLVVSIRGLDNPYHANYAEGAKALGEKLGLPVDVLSTEADSQKGIADIKAEVARTGANMVLNLDPNQAPDVVPIAQILEKAKVYWVNWWNKPDDINVMDYKYWVAHITFDSVGTGYFNAKELFKTFKTPNKGKIIALQGLLANTPAIERFQGLEKALAEFPDVELVQWEGADWDRTKGYNATKAMLVAHPDIDGVWSANDEMAMGAIQALKEAGLAGKVLVCGCDGIPEIFDAIKEGFASSTVLQDAKYQAQLGLAMSLAAKEGKLDVASLPSKYRSFRIPGVEVTAENVEQVVKEFLESTPEYDLSDFFARWVEEVQ</sequence>
<dbReference type="SUPFAM" id="SSF53822">
    <property type="entry name" value="Periplasmic binding protein-like I"/>
    <property type="match status" value="1"/>
</dbReference>
<feature type="signal peptide" evidence="4">
    <location>
        <begin position="1"/>
        <end position="33"/>
    </location>
</feature>
<gene>
    <name evidence="6" type="ORF">CSA56_14715</name>
</gene>
<dbReference type="Proteomes" id="UP000230821">
    <property type="component" value="Unassembled WGS sequence"/>
</dbReference>
<dbReference type="InterPro" id="IPR028082">
    <property type="entry name" value="Peripla_BP_I"/>
</dbReference>
<organism evidence="6 7">
    <name type="scientific">candidate division KSB3 bacterium</name>
    <dbReference type="NCBI Taxonomy" id="2044937"/>
    <lineage>
        <taxon>Bacteria</taxon>
        <taxon>candidate division KSB3</taxon>
    </lineage>
</organism>
<dbReference type="PANTHER" id="PTHR46847">
    <property type="entry name" value="D-ALLOSE-BINDING PERIPLASMIC PROTEIN-RELATED"/>
    <property type="match status" value="1"/>
</dbReference>